<dbReference type="STRING" id="41431.PCC8801_3841"/>
<comment type="subcellular location">
    <subcellularLocation>
        <location evidence="1">Cellular thylakoid lumen</location>
    </subcellularLocation>
</comment>
<dbReference type="GO" id="GO:0031979">
    <property type="term" value="C:plasma membrane-derived thylakoid lumen"/>
    <property type="evidence" value="ECO:0007669"/>
    <property type="project" value="UniProtKB-SubCell"/>
</dbReference>
<dbReference type="AlphaFoldDB" id="B7K485"/>
<dbReference type="InterPro" id="IPR036909">
    <property type="entry name" value="Cyt_c-like_dom_sf"/>
</dbReference>
<keyword evidence="13" id="KW-1185">Reference proteome</keyword>
<evidence type="ECO:0000256" key="10">
    <source>
        <dbReference type="PROSITE-ProRule" id="PRU00433"/>
    </source>
</evidence>
<keyword evidence="9" id="KW-0793">Thylakoid</keyword>
<dbReference type="PROSITE" id="PS51007">
    <property type="entry name" value="CYTC"/>
    <property type="match status" value="1"/>
</dbReference>
<reference evidence="13" key="1">
    <citation type="journal article" date="2011" name="MBio">
        <title>Novel metabolic attributes of the genus Cyanothece, comprising a group of unicellular nitrogen-fixing Cyanobacteria.</title>
        <authorList>
            <person name="Bandyopadhyay A."/>
            <person name="Elvitigala T."/>
            <person name="Welsh E."/>
            <person name="Stockel J."/>
            <person name="Liberton M."/>
            <person name="Min H."/>
            <person name="Sherman L.A."/>
            <person name="Pakrasi H.B."/>
        </authorList>
    </citation>
    <scope>NUCLEOTIDE SEQUENCE [LARGE SCALE GENOMIC DNA]</scope>
    <source>
        <strain evidence="13">PCC 8801</strain>
    </source>
</reference>
<dbReference type="Gene3D" id="1.10.760.10">
    <property type="entry name" value="Cytochrome c-like domain"/>
    <property type="match status" value="1"/>
</dbReference>
<dbReference type="HOGENOM" id="CLU_101159_1_0_3"/>
<dbReference type="KEGG" id="cyp:PCC8801_3841"/>
<dbReference type="Proteomes" id="UP000008204">
    <property type="component" value="Chromosome"/>
</dbReference>
<dbReference type="SUPFAM" id="SSF46626">
    <property type="entry name" value="Cytochrome c"/>
    <property type="match status" value="1"/>
</dbReference>
<dbReference type="GO" id="GO:0009055">
    <property type="term" value="F:electron transfer activity"/>
    <property type="evidence" value="ECO:0007669"/>
    <property type="project" value="InterPro"/>
</dbReference>
<feature type="domain" description="Cytochrome c" evidence="11">
    <location>
        <begin position="27"/>
        <end position="107"/>
    </location>
</feature>
<evidence type="ECO:0000256" key="7">
    <source>
        <dbReference type="ARBA" id="ARBA00022982"/>
    </source>
</evidence>
<evidence type="ECO:0000313" key="13">
    <source>
        <dbReference type="Proteomes" id="UP000008204"/>
    </source>
</evidence>
<dbReference type="EMBL" id="CP001287">
    <property type="protein sequence ID" value="ACK67791.1"/>
    <property type="molecule type" value="Genomic_DNA"/>
</dbReference>
<evidence type="ECO:0000256" key="2">
    <source>
        <dbReference type="ARBA" id="ARBA00009650"/>
    </source>
</evidence>
<proteinExistence type="inferred from homology"/>
<evidence type="ECO:0000313" key="12">
    <source>
        <dbReference type="EMBL" id="ACK67791.1"/>
    </source>
</evidence>
<dbReference type="InterPro" id="IPR009056">
    <property type="entry name" value="Cyt_c-like_dom"/>
</dbReference>
<organism evidence="12 13">
    <name type="scientific">Rippkaea orientalis (strain PCC 8801 / RF-1)</name>
    <name type="common">Cyanothece sp. (strain PCC 8801)</name>
    <dbReference type="NCBI Taxonomy" id="41431"/>
    <lineage>
        <taxon>Bacteria</taxon>
        <taxon>Bacillati</taxon>
        <taxon>Cyanobacteriota</taxon>
        <taxon>Cyanophyceae</taxon>
        <taxon>Oscillatoriophycideae</taxon>
        <taxon>Chroococcales</taxon>
        <taxon>Aphanothecaceae</taxon>
        <taxon>Rippkaea</taxon>
        <taxon>Rippkaea orientalis</taxon>
    </lineage>
</organism>
<sequence length="113" mass="12499">MLNKLLLLALSILIGFMIISQVPVWAVDLNHGEEIFSIHCAGCHPNGSNIIRRGKNLKLKALQKNKVDSLEAIAALVTNGKNNMSAYSDRLTPEEIQAVSVYVLEQAQNNWTK</sequence>
<evidence type="ECO:0000259" key="11">
    <source>
        <dbReference type="PROSITE" id="PS51007"/>
    </source>
</evidence>
<keyword evidence="4" id="KW-0602">Photosynthesis</keyword>
<evidence type="ECO:0000256" key="4">
    <source>
        <dbReference type="ARBA" id="ARBA00022531"/>
    </source>
</evidence>
<protein>
    <submittedName>
        <fullName evidence="12">Cytochrome c class I</fullName>
    </submittedName>
</protein>
<dbReference type="InterPro" id="IPR023655">
    <property type="entry name" value="Cyt_C6"/>
</dbReference>
<keyword evidence="3" id="KW-0813">Transport</keyword>
<gene>
    <name evidence="12" type="ordered locus">PCC8801_3841</name>
</gene>
<dbReference type="PRINTS" id="PR00605">
    <property type="entry name" value="CYTCHROMECIC"/>
</dbReference>
<dbReference type="GO" id="GO:0020037">
    <property type="term" value="F:heme binding"/>
    <property type="evidence" value="ECO:0007669"/>
    <property type="project" value="InterPro"/>
</dbReference>
<evidence type="ECO:0000256" key="6">
    <source>
        <dbReference type="ARBA" id="ARBA00022723"/>
    </source>
</evidence>
<evidence type="ECO:0000256" key="8">
    <source>
        <dbReference type="ARBA" id="ARBA00023004"/>
    </source>
</evidence>
<dbReference type="OrthoDB" id="5570429at2"/>
<keyword evidence="7" id="KW-0249">Electron transport</keyword>
<dbReference type="GO" id="GO:0015979">
    <property type="term" value="P:photosynthesis"/>
    <property type="evidence" value="ECO:0007669"/>
    <property type="project" value="UniProtKB-KW"/>
</dbReference>
<dbReference type="Pfam" id="PF13442">
    <property type="entry name" value="Cytochrome_CBB3"/>
    <property type="match status" value="1"/>
</dbReference>
<dbReference type="PANTHER" id="PTHR34688">
    <property type="entry name" value="CYTOCHROME C6, CHLOROPLASTIC"/>
    <property type="match status" value="1"/>
</dbReference>
<evidence type="ECO:0000256" key="9">
    <source>
        <dbReference type="ARBA" id="ARBA00023078"/>
    </source>
</evidence>
<accession>B7K485</accession>
<evidence type="ECO:0000256" key="5">
    <source>
        <dbReference type="ARBA" id="ARBA00022617"/>
    </source>
</evidence>
<name>B7K485_RIPO1</name>
<keyword evidence="5 10" id="KW-0349">Heme</keyword>
<keyword evidence="6 10" id="KW-0479">Metal-binding</keyword>
<evidence type="ECO:0000256" key="3">
    <source>
        <dbReference type="ARBA" id="ARBA00022448"/>
    </source>
</evidence>
<comment type="similarity">
    <text evidence="2">Belongs to the cytochrome c family. PetJ subfamily.</text>
</comment>
<keyword evidence="8 10" id="KW-0408">Iron</keyword>
<dbReference type="InterPro" id="IPR008168">
    <property type="entry name" value="Cyt_C_IC"/>
</dbReference>
<dbReference type="RefSeq" id="WP_012597049.1">
    <property type="nucleotide sequence ID" value="NC_011726.1"/>
</dbReference>
<evidence type="ECO:0000256" key="1">
    <source>
        <dbReference type="ARBA" id="ARBA00004518"/>
    </source>
</evidence>
<dbReference type="GO" id="GO:0005506">
    <property type="term" value="F:iron ion binding"/>
    <property type="evidence" value="ECO:0007669"/>
    <property type="project" value="InterPro"/>
</dbReference>
<dbReference type="eggNOG" id="COG2010">
    <property type="taxonomic scope" value="Bacteria"/>
</dbReference>
<dbReference type="PANTHER" id="PTHR34688:SF2">
    <property type="entry name" value="CYTOCHROME C6, CHLOROPLASTIC"/>
    <property type="match status" value="1"/>
</dbReference>